<feature type="transmembrane region" description="Helical" evidence="1">
    <location>
        <begin position="298"/>
        <end position="318"/>
    </location>
</feature>
<name>A0A7S1MCL6_ALECA</name>
<keyword evidence="1" id="KW-0472">Membrane</keyword>
<feature type="transmembrane region" description="Helical" evidence="1">
    <location>
        <begin position="395"/>
        <end position="419"/>
    </location>
</feature>
<keyword evidence="1" id="KW-1133">Transmembrane helix</keyword>
<feature type="transmembrane region" description="Helical" evidence="1">
    <location>
        <begin position="124"/>
        <end position="148"/>
    </location>
</feature>
<evidence type="ECO:0000313" key="2">
    <source>
        <dbReference type="EMBL" id="CAD9128025.1"/>
    </source>
</evidence>
<dbReference type="AlphaFoldDB" id="A0A7S1MCL6"/>
<gene>
    <name evidence="2" type="ORF">ACAT0790_LOCUS20720</name>
</gene>
<accession>A0A7S1MCL6</accession>
<sequence length="425" mass="48327">MAKAPTDFIGAQQRWVEGAVTLCLQWFTFNADSHGDAAKNAWMLWATVLAFLGFILALVRLVTNHAADSVLVEYGVIKTDTFDTFASPVRAGLSDFLTHSDSLFKLFGGSTISVGIFVDLLMQFIVWIMSFVVMFTILWFVTMVCKCFTKCCYFPNEMKWWGRLIISMDNLTYFMWFWTSFFWIGFNYYTALFRMNYHFNNKGMMAFMLIVNVLNWSLIIVNTFRYNIMESMDANEIAALNMDNIWRANQLFFMTGPIQLFSLVRGCSEFIKYKFYGQDIGGWSGGDLGRISVTIVKYWTSLMLLGCVGVWLAHAIYAHKYQNSFSACIVVTLISLDVLHPCTFLWLGNTSLPADEASKMTWCKALVSRKWWAVTIKNLILNQTFTGVLKFVGPAYFLVLPVLALSSSYFGVSGAYMLVAMGPGH</sequence>
<evidence type="ECO:0000256" key="1">
    <source>
        <dbReference type="SAM" id="Phobius"/>
    </source>
</evidence>
<reference evidence="2" key="1">
    <citation type="submission" date="2021-01" db="EMBL/GenBank/DDBJ databases">
        <authorList>
            <person name="Corre E."/>
            <person name="Pelletier E."/>
            <person name="Niang G."/>
            <person name="Scheremetjew M."/>
            <person name="Finn R."/>
            <person name="Kale V."/>
            <person name="Holt S."/>
            <person name="Cochrane G."/>
            <person name="Meng A."/>
            <person name="Brown T."/>
            <person name="Cohen L."/>
        </authorList>
    </citation>
    <scope>NUCLEOTIDE SEQUENCE</scope>
    <source>
        <strain evidence="2">OF101</strain>
    </source>
</reference>
<feature type="transmembrane region" description="Helical" evidence="1">
    <location>
        <begin position="245"/>
        <end position="264"/>
    </location>
</feature>
<dbReference type="EMBL" id="HBGE01034209">
    <property type="protein sequence ID" value="CAD9128025.1"/>
    <property type="molecule type" value="Transcribed_RNA"/>
</dbReference>
<feature type="transmembrane region" description="Helical" evidence="1">
    <location>
        <begin position="42"/>
        <end position="62"/>
    </location>
</feature>
<organism evidence="2">
    <name type="scientific">Alexandrium catenella</name>
    <name type="common">Red tide dinoflagellate</name>
    <name type="synonym">Gonyaulax catenella</name>
    <dbReference type="NCBI Taxonomy" id="2925"/>
    <lineage>
        <taxon>Eukaryota</taxon>
        <taxon>Sar</taxon>
        <taxon>Alveolata</taxon>
        <taxon>Dinophyceae</taxon>
        <taxon>Gonyaulacales</taxon>
        <taxon>Pyrocystaceae</taxon>
        <taxon>Alexandrium</taxon>
    </lineage>
</organism>
<feature type="transmembrane region" description="Helical" evidence="1">
    <location>
        <begin position="325"/>
        <end position="347"/>
    </location>
</feature>
<proteinExistence type="predicted"/>
<feature type="transmembrane region" description="Helical" evidence="1">
    <location>
        <begin position="204"/>
        <end position="224"/>
    </location>
</feature>
<feature type="transmembrane region" description="Helical" evidence="1">
    <location>
        <begin position="160"/>
        <end position="184"/>
    </location>
</feature>
<keyword evidence="1" id="KW-0812">Transmembrane</keyword>
<protein>
    <submittedName>
        <fullName evidence="2">Uncharacterized protein</fullName>
    </submittedName>
</protein>